<dbReference type="SMART" id="SM00591">
    <property type="entry name" value="RWD"/>
    <property type="match status" value="1"/>
</dbReference>
<evidence type="ECO:0000313" key="2">
    <source>
        <dbReference type="EMBL" id="CAK1578351.1"/>
    </source>
</evidence>
<dbReference type="InterPro" id="IPR016135">
    <property type="entry name" value="UBQ-conjugating_enzyme/RWD"/>
</dbReference>
<accession>A0AAV1K5G2</accession>
<protein>
    <recommendedName>
        <fullName evidence="1">RWD domain-containing protein</fullName>
    </recommendedName>
</protein>
<dbReference type="InterPro" id="IPR059181">
    <property type="entry name" value="RWDD2A-B_C"/>
</dbReference>
<dbReference type="PROSITE" id="PS50908">
    <property type="entry name" value="RWD"/>
    <property type="match status" value="1"/>
</dbReference>
<proteinExistence type="predicted"/>
<dbReference type="PANTHER" id="PTHR15955">
    <property type="entry name" value="RWD DOMAIN CONTAINING PROTEIN 2"/>
    <property type="match status" value="1"/>
</dbReference>
<comment type="caution">
    <text evidence="2">The sequence shown here is derived from an EMBL/GenBank/DDBJ whole genome shotgun (WGS) entry which is preliminary data.</text>
</comment>
<dbReference type="AlphaFoldDB" id="A0AAV1K5G2"/>
<name>A0AAV1K5G2_9NEOP</name>
<evidence type="ECO:0000259" key="1">
    <source>
        <dbReference type="PROSITE" id="PS50908"/>
    </source>
</evidence>
<dbReference type="SUPFAM" id="SSF54495">
    <property type="entry name" value="UBC-like"/>
    <property type="match status" value="1"/>
</dbReference>
<dbReference type="Pfam" id="PF05773">
    <property type="entry name" value="RWD"/>
    <property type="match status" value="1"/>
</dbReference>
<evidence type="ECO:0000313" key="3">
    <source>
        <dbReference type="Proteomes" id="UP001314205"/>
    </source>
</evidence>
<dbReference type="PANTHER" id="PTHR15955:SF8">
    <property type="entry name" value="RWD DOMAIN-CONTAINING PROTEIN 2B-RELATED"/>
    <property type="match status" value="1"/>
</dbReference>
<dbReference type="Proteomes" id="UP001314205">
    <property type="component" value="Unassembled WGS sequence"/>
</dbReference>
<dbReference type="CDD" id="cd24163">
    <property type="entry name" value="RWDD2_C"/>
    <property type="match status" value="1"/>
</dbReference>
<dbReference type="EMBL" id="CAVLGL010000001">
    <property type="protein sequence ID" value="CAK1578351.1"/>
    <property type="molecule type" value="Genomic_DNA"/>
</dbReference>
<dbReference type="PIRSF" id="PIRSF038021">
    <property type="entry name" value="UCP038021_RWDD2"/>
    <property type="match status" value="1"/>
</dbReference>
<dbReference type="CDD" id="cd23829">
    <property type="entry name" value="RWD_RWDD2"/>
    <property type="match status" value="1"/>
</dbReference>
<dbReference type="InterPro" id="IPR017359">
    <property type="entry name" value="Phi-like"/>
</dbReference>
<sequence>MDVDNVQTVRDTLVNTLTKQLSEFDLLKSMYPSHGEIILSDCNVVEDIKSFVDNKSFSVPNHLDFVLNLNLDGLKLEVNVNLPSLYPDKQPDVYVRCNQLNRKQETCLNSDLSQYIKNVHQNEVCLYTVISWLQENFDSYKTKTEDGPQAQSTLEKQTEITFVRLWIFSHHIYNKYKREQIVKRSRDLKLTGFCLPGKPGIICIEGTNEDCLEWWKDIKTMNWKKISIRKMETLDINVRSKQQKFKDFQEISFNNSKSGLSSFIDEHNLSLEFSEFLGLKC</sequence>
<reference evidence="2 3" key="1">
    <citation type="submission" date="2023-11" db="EMBL/GenBank/DDBJ databases">
        <authorList>
            <person name="Hedman E."/>
            <person name="Englund M."/>
            <person name="Stromberg M."/>
            <person name="Nyberg Akerstrom W."/>
            <person name="Nylinder S."/>
            <person name="Jareborg N."/>
            <person name="Kallberg Y."/>
            <person name="Kronander E."/>
        </authorList>
    </citation>
    <scope>NUCLEOTIDE SEQUENCE [LARGE SCALE GENOMIC DNA]</scope>
</reference>
<dbReference type="Gene3D" id="3.10.110.10">
    <property type="entry name" value="Ubiquitin Conjugating Enzyme"/>
    <property type="match status" value="1"/>
</dbReference>
<organism evidence="2 3">
    <name type="scientific">Parnassius mnemosyne</name>
    <name type="common">clouded apollo</name>
    <dbReference type="NCBI Taxonomy" id="213953"/>
    <lineage>
        <taxon>Eukaryota</taxon>
        <taxon>Metazoa</taxon>
        <taxon>Ecdysozoa</taxon>
        <taxon>Arthropoda</taxon>
        <taxon>Hexapoda</taxon>
        <taxon>Insecta</taxon>
        <taxon>Pterygota</taxon>
        <taxon>Neoptera</taxon>
        <taxon>Endopterygota</taxon>
        <taxon>Lepidoptera</taxon>
        <taxon>Glossata</taxon>
        <taxon>Ditrysia</taxon>
        <taxon>Papilionoidea</taxon>
        <taxon>Papilionidae</taxon>
        <taxon>Parnassiinae</taxon>
        <taxon>Parnassini</taxon>
        <taxon>Parnassius</taxon>
        <taxon>Driopa</taxon>
    </lineage>
</organism>
<gene>
    <name evidence="2" type="ORF">PARMNEM_LOCUS440</name>
</gene>
<keyword evidence="3" id="KW-1185">Reference proteome</keyword>
<dbReference type="InterPro" id="IPR006575">
    <property type="entry name" value="RWD_dom"/>
</dbReference>
<dbReference type="InterPro" id="IPR010541">
    <property type="entry name" value="Prp3_C"/>
</dbReference>
<feature type="domain" description="RWD" evidence="1">
    <location>
        <begin position="22"/>
        <end position="140"/>
    </location>
</feature>
<dbReference type="Pfam" id="PF06544">
    <property type="entry name" value="Prp3_C"/>
    <property type="match status" value="1"/>
</dbReference>